<dbReference type="Gene3D" id="1.10.287.130">
    <property type="match status" value="1"/>
</dbReference>
<dbReference type="InterPro" id="IPR004358">
    <property type="entry name" value="Sig_transdc_His_kin-like_C"/>
</dbReference>
<evidence type="ECO:0000256" key="3">
    <source>
        <dbReference type="ARBA" id="ARBA00012438"/>
    </source>
</evidence>
<evidence type="ECO:0000259" key="13">
    <source>
        <dbReference type="PROSITE" id="PS50885"/>
    </source>
</evidence>
<dbReference type="InterPro" id="IPR036890">
    <property type="entry name" value="HATPase_C_sf"/>
</dbReference>
<evidence type="ECO:0000256" key="11">
    <source>
        <dbReference type="SAM" id="Phobius"/>
    </source>
</evidence>
<dbReference type="Pfam" id="PF02518">
    <property type="entry name" value="HATPase_c"/>
    <property type="match status" value="1"/>
</dbReference>
<sequence length="457" mass="49540">MDGLKRRLNESIQFKLSFTLSLAILAVAIVAGVFSFRSAFNEAHELQDDVLRQVAQLMDTQRLSPPPAGAAVRNNAGDEEARVIVQRLGEDNRSSPGVDAGGPLALPAALSDGLHTLDIQGETFRVLVKATAMGERIAVAQELGFRNEIARDGALRTVMPFLVLVPVLLLIVADLVRKMFRPIATLSQEIDQRGEQELHPVEDRHLPLEVRPFAVAINRLLARVGQAMESRHRFVADAAHELRSPLTALSLQAERLAQAEMSDTARERLTVLRLGIERGRSLLDQLLSLARAQSDAGTPRSPVSIKGVYRRVLEDLMPLADAKRIDLGVEGAEDAQVWVNELDLYAVVKNLVDNAIRYTPEGGRVDLSVGAAHGKAALRVQDSGPGIPPGERERVFDPFYRSLGSAQIGSGLGLSIVQTISARAGADIRLDYTDPARQAGLSVTIVFPIASQARMPG</sequence>
<name>A0A6S7CRR7_9BURK</name>
<evidence type="ECO:0000256" key="4">
    <source>
        <dbReference type="ARBA" id="ARBA00022553"/>
    </source>
</evidence>
<accession>A0A6S7CRR7</accession>
<dbReference type="GO" id="GO:0005886">
    <property type="term" value="C:plasma membrane"/>
    <property type="evidence" value="ECO:0007669"/>
    <property type="project" value="TreeGrafter"/>
</dbReference>
<dbReference type="RefSeq" id="WP_175206526.1">
    <property type="nucleotide sequence ID" value="NZ_CADILG010000008.1"/>
</dbReference>
<dbReference type="InterPro" id="IPR003661">
    <property type="entry name" value="HisK_dim/P_dom"/>
</dbReference>
<evidence type="ECO:0000259" key="12">
    <source>
        <dbReference type="PROSITE" id="PS50109"/>
    </source>
</evidence>
<dbReference type="EMBL" id="CADILG010000008">
    <property type="protein sequence ID" value="CAB3849131.1"/>
    <property type="molecule type" value="Genomic_DNA"/>
</dbReference>
<keyword evidence="9" id="KW-0902">Two-component regulatory system</keyword>
<dbReference type="CDD" id="cd00082">
    <property type="entry name" value="HisKA"/>
    <property type="match status" value="1"/>
</dbReference>
<keyword evidence="5 14" id="KW-0808">Transferase</keyword>
<dbReference type="SUPFAM" id="SSF55874">
    <property type="entry name" value="ATPase domain of HSP90 chaperone/DNA topoisomerase II/histidine kinase"/>
    <property type="match status" value="1"/>
</dbReference>
<evidence type="ECO:0000313" key="14">
    <source>
        <dbReference type="EMBL" id="CAB3849131.1"/>
    </source>
</evidence>
<evidence type="ECO:0000256" key="8">
    <source>
        <dbReference type="ARBA" id="ARBA00022989"/>
    </source>
</evidence>
<comment type="catalytic activity">
    <reaction evidence="1">
        <text>ATP + protein L-histidine = ADP + protein N-phospho-L-histidine.</text>
        <dbReference type="EC" id="2.7.13.3"/>
    </reaction>
</comment>
<proteinExistence type="predicted"/>
<keyword evidence="4" id="KW-0597">Phosphoprotein</keyword>
<organism evidence="14 15">
    <name type="scientific">Achromobacter anxifer</name>
    <dbReference type="NCBI Taxonomy" id="1287737"/>
    <lineage>
        <taxon>Bacteria</taxon>
        <taxon>Pseudomonadati</taxon>
        <taxon>Pseudomonadota</taxon>
        <taxon>Betaproteobacteria</taxon>
        <taxon>Burkholderiales</taxon>
        <taxon>Alcaligenaceae</taxon>
        <taxon>Achromobacter</taxon>
    </lineage>
</organism>
<gene>
    <name evidence="14" type="primary">sasA_4</name>
    <name evidence="14" type="ORF">LMG26858_01614</name>
</gene>
<dbReference type="AlphaFoldDB" id="A0A6S7CRR7"/>
<dbReference type="InterPro" id="IPR036097">
    <property type="entry name" value="HisK_dim/P_sf"/>
</dbReference>
<dbReference type="PRINTS" id="PR00344">
    <property type="entry name" value="BCTRLSENSOR"/>
</dbReference>
<dbReference type="SMART" id="SM00388">
    <property type="entry name" value="HisKA"/>
    <property type="match status" value="1"/>
</dbReference>
<dbReference type="PROSITE" id="PS50109">
    <property type="entry name" value="HIS_KIN"/>
    <property type="match status" value="1"/>
</dbReference>
<evidence type="ECO:0000313" key="15">
    <source>
        <dbReference type="Proteomes" id="UP000494117"/>
    </source>
</evidence>
<dbReference type="PANTHER" id="PTHR45436">
    <property type="entry name" value="SENSOR HISTIDINE KINASE YKOH"/>
    <property type="match status" value="1"/>
</dbReference>
<reference evidence="14 15" key="1">
    <citation type="submission" date="2020-04" db="EMBL/GenBank/DDBJ databases">
        <authorList>
            <person name="De Canck E."/>
        </authorList>
    </citation>
    <scope>NUCLEOTIDE SEQUENCE [LARGE SCALE GENOMIC DNA]</scope>
    <source>
        <strain evidence="14 15">LMG 26858</strain>
    </source>
</reference>
<dbReference type="PANTHER" id="PTHR45436:SF15">
    <property type="entry name" value="SENSOR HISTIDINE KINASE CUSS"/>
    <property type="match status" value="1"/>
</dbReference>
<evidence type="ECO:0000256" key="5">
    <source>
        <dbReference type="ARBA" id="ARBA00022679"/>
    </source>
</evidence>
<evidence type="ECO:0000256" key="1">
    <source>
        <dbReference type="ARBA" id="ARBA00000085"/>
    </source>
</evidence>
<feature type="transmembrane region" description="Helical" evidence="11">
    <location>
        <begin position="12"/>
        <end position="36"/>
    </location>
</feature>
<dbReference type="Pfam" id="PF00512">
    <property type="entry name" value="HisKA"/>
    <property type="match status" value="1"/>
</dbReference>
<keyword evidence="10 11" id="KW-0472">Membrane</keyword>
<dbReference type="EC" id="2.7.13.3" evidence="3"/>
<keyword evidence="15" id="KW-1185">Reference proteome</keyword>
<protein>
    <recommendedName>
        <fullName evidence="3">histidine kinase</fullName>
        <ecNumber evidence="3">2.7.13.3</ecNumber>
    </recommendedName>
</protein>
<feature type="transmembrane region" description="Helical" evidence="11">
    <location>
        <begin position="158"/>
        <end position="176"/>
    </location>
</feature>
<dbReference type="InterPro" id="IPR050428">
    <property type="entry name" value="TCS_sensor_his_kinase"/>
</dbReference>
<dbReference type="GO" id="GO:0000155">
    <property type="term" value="F:phosphorelay sensor kinase activity"/>
    <property type="evidence" value="ECO:0007669"/>
    <property type="project" value="InterPro"/>
</dbReference>
<evidence type="ECO:0000256" key="6">
    <source>
        <dbReference type="ARBA" id="ARBA00022692"/>
    </source>
</evidence>
<keyword evidence="7 14" id="KW-0418">Kinase</keyword>
<dbReference type="Gene3D" id="3.30.565.10">
    <property type="entry name" value="Histidine kinase-like ATPase, C-terminal domain"/>
    <property type="match status" value="1"/>
</dbReference>
<dbReference type="InterPro" id="IPR005467">
    <property type="entry name" value="His_kinase_dom"/>
</dbReference>
<comment type="subcellular location">
    <subcellularLocation>
        <location evidence="2">Membrane</location>
        <topology evidence="2">Multi-pass membrane protein</topology>
    </subcellularLocation>
</comment>
<dbReference type="PROSITE" id="PS50885">
    <property type="entry name" value="HAMP"/>
    <property type="match status" value="1"/>
</dbReference>
<dbReference type="InterPro" id="IPR003594">
    <property type="entry name" value="HATPase_dom"/>
</dbReference>
<feature type="domain" description="Histidine kinase" evidence="12">
    <location>
        <begin position="237"/>
        <end position="451"/>
    </location>
</feature>
<dbReference type="Proteomes" id="UP000494117">
    <property type="component" value="Unassembled WGS sequence"/>
</dbReference>
<keyword evidence="8 11" id="KW-1133">Transmembrane helix</keyword>
<evidence type="ECO:0000256" key="9">
    <source>
        <dbReference type="ARBA" id="ARBA00023012"/>
    </source>
</evidence>
<evidence type="ECO:0000256" key="10">
    <source>
        <dbReference type="ARBA" id="ARBA00023136"/>
    </source>
</evidence>
<dbReference type="SMART" id="SM00387">
    <property type="entry name" value="HATPase_c"/>
    <property type="match status" value="1"/>
</dbReference>
<evidence type="ECO:0000256" key="7">
    <source>
        <dbReference type="ARBA" id="ARBA00022777"/>
    </source>
</evidence>
<dbReference type="SUPFAM" id="SSF47384">
    <property type="entry name" value="Homodimeric domain of signal transducing histidine kinase"/>
    <property type="match status" value="1"/>
</dbReference>
<feature type="domain" description="HAMP" evidence="13">
    <location>
        <begin position="177"/>
        <end position="229"/>
    </location>
</feature>
<evidence type="ECO:0000256" key="2">
    <source>
        <dbReference type="ARBA" id="ARBA00004141"/>
    </source>
</evidence>
<keyword evidence="6 11" id="KW-0812">Transmembrane</keyword>
<dbReference type="InterPro" id="IPR003660">
    <property type="entry name" value="HAMP_dom"/>
</dbReference>